<evidence type="ECO:0000313" key="12">
    <source>
        <dbReference type="EMBL" id="KFG37470.1"/>
    </source>
</evidence>
<proteinExistence type="inferred from homology"/>
<keyword evidence="4 10" id="KW-0813">Transport</keyword>
<gene>
    <name evidence="12" type="ORF">TGDOM2_313450</name>
</gene>
<dbReference type="InterPro" id="IPR011012">
    <property type="entry name" value="Longin-like_dom_sf"/>
</dbReference>
<comment type="subcellular location">
    <subcellularLocation>
        <location evidence="1">Cell membrane</location>
    </subcellularLocation>
    <subcellularLocation>
        <location evidence="2">Membrane</location>
        <location evidence="2">Coated pit</location>
        <topology evidence="2">Peripheral membrane protein</topology>
        <orientation evidence="2">Cytoplasmic side</orientation>
    </subcellularLocation>
</comment>
<feature type="domain" description="AP complex mu/sigma subunit" evidence="11">
    <location>
        <begin position="1"/>
        <end position="140"/>
    </location>
</feature>
<dbReference type="Proteomes" id="UP000028837">
    <property type="component" value="Unassembled WGS sequence"/>
</dbReference>
<evidence type="ECO:0000256" key="4">
    <source>
        <dbReference type="ARBA" id="ARBA00022448"/>
    </source>
</evidence>
<dbReference type="GO" id="GO:0006886">
    <property type="term" value="P:intracellular protein transport"/>
    <property type="evidence" value="ECO:0007669"/>
    <property type="project" value="UniProtKB-UniRule"/>
</dbReference>
<dbReference type="EMBL" id="AHZU02001010">
    <property type="protein sequence ID" value="KFG37470.1"/>
    <property type="molecule type" value="Genomic_DNA"/>
</dbReference>
<protein>
    <recommendedName>
        <fullName evidence="10">AP complex subunit sigma</fullName>
    </recommendedName>
</protein>
<keyword evidence="7 10" id="KW-0653">Protein transport</keyword>
<evidence type="ECO:0000256" key="10">
    <source>
        <dbReference type="PIRNR" id="PIRNR015588"/>
    </source>
</evidence>
<dbReference type="GO" id="GO:0035615">
    <property type="term" value="F:clathrin adaptor activity"/>
    <property type="evidence" value="ECO:0007669"/>
    <property type="project" value="InterPro"/>
</dbReference>
<dbReference type="Pfam" id="PF01217">
    <property type="entry name" value="Clat_adaptor_s"/>
    <property type="match status" value="1"/>
</dbReference>
<dbReference type="InterPro" id="IPR016635">
    <property type="entry name" value="AP_complex_ssu"/>
</dbReference>
<keyword evidence="8 10" id="KW-0472">Membrane</keyword>
<keyword evidence="5" id="KW-1003">Cell membrane</keyword>
<dbReference type="PIRSF" id="PIRSF015588">
    <property type="entry name" value="AP_complex_sigma"/>
    <property type="match status" value="1"/>
</dbReference>
<reference evidence="12 13" key="1">
    <citation type="submission" date="2014-02" db="EMBL/GenBank/DDBJ databases">
        <authorList>
            <person name="Sibley D."/>
            <person name="Venepally P."/>
            <person name="Karamycheva S."/>
            <person name="Hadjithomas M."/>
            <person name="Khan A."/>
            <person name="Brunk B."/>
            <person name="Roos D."/>
            <person name="Caler E."/>
            <person name="Lorenzi H."/>
        </authorList>
    </citation>
    <scope>NUCLEOTIDE SEQUENCE [LARGE SCALE GENOMIC DNA]</scope>
    <source>
        <strain evidence="12 13">GAB2-2007-GAL-DOM2</strain>
    </source>
</reference>
<dbReference type="FunFam" id="3.30.450.60:FF:000010">
    <property type="entry name" value="AP complex subunit sigma"/>
    <property type="match status" value="1"/>
</dbReference>
<comment type="similarity">
    <text evidence="3 10">Belongs to the adaptor complexes small subunit family.</text>
</comment>
<dbReference type="SUPFAM" id="SSF64356">
    <property type="entry name" value="SNARE-like"/>
    <property type="match status" value="1"/>
</dbReference>
<dbReference type="InterPro" id="IPR027156">
    <property type="entry name" value="APS2"/>
</dbReference>
<evidence type="ECO:0000256" key="5">
    <source>
        <dbReference type="ARBA" id="ARBA00022475"/>
    </source>
</evidence>
<dbReference type="GO" id="GO:0072583">
    <property type="term" value="P:clathrin-dependent endocytosis"/>
    <property type="evidence" value="ECO:0007669"/>
    <property type="project" value="InterPro"/>
</dbReference>
<sequence length="143" mass="16781">MIRFVLLLNRQGKTRLSRWYEGGLSDQEKWKVESGVQAAVLQRQRRWANILDFRSYHLVYRQYAGLVFVVCIDSRENDLAVYEGIQLFVEMLDKYFGTVCELDIIFHVDKVYFLLDQFIQAGEIVQTSPKLIVSRAKRLDGLD</sequence>
<keyword evidence="6" id="KW-0254">Endocytosis</keyword>
<dbReference type="InterPro" id="IPR022775">
    <property type="entry name" value="AP_mu_sigma_su"/>
</dbReference>
<dbReference type="PANTHER" id="PTHR11753">
    <property type="entry name" value="ADAPTOR COMPLEXES SMALL SUBUNIT FAMILY"/>
    <property type="match status" value="1"/>
</dbReference>
<evidence type="ECO:0000256" key="7">
    <source>
        <dbReference type="ARBA" id="ARBA00022927"/>
    </source>
</evidence>
<keyword evidence="9" id="KW-0168">Coated pit</keyword>
<evidence type="ECO:0000259" key="11">
    <source>
        <dbReference type="Pfam" id="PF01217"/>
    </source>
</evidence>
<dbReference type="GO" id="GO:0030122">
    <property type="term" value="C:AP-2 adaptor complex"/>
    <property type="evidence" value="ECO:0007669"/>
    <property type="project" value="InterPro"/>
</dbReference>
<evidence type="ECO:0000256" key="2">
    <source>
        <dbReference type="ARBA" id="ARBA00004277"/>
    </source>
</evidence>
<dbReference type="VEuPathDB" id="ToxoDB:TGDOM2_313450"/>
<evidence type="ECO:0000256" key="8">
    <source>
        <dbReference type="ARBA" id="ARBA00023136"/>
    </source>
</evidence>
<dbReference type="OrthoDB" id="371463at2759"/>
<dbReference type="Gene3D" id="3.30.450.60">
    <property type="match status" value="1"/>
</dbReference>
<comment type="caution">
    <text evidence="12">The sequence shown here is derived from an EMBL/GenBank/DDBJ whole genome shotgun (WGS) entry which is preliminary data.</text>
</comment>
<evidence type="ECO:0000313" key="13">
    <source>
        <dbReference type="Proteomes" id="UP000028837"/>
    </source>
</evidence>
<dbReference type="CDD" id="cd14833">
    <property type="entry name" value="AP2_sigma"/>
    <property type="match status" value="1"/>
</dbReference>
<evidence type="ECO:0000256" key="1">
    <source>
        <dbReference type="ARBA" id="ARBA00004236"/>
    </source>
</evidence>
<accession>A0A086JZA2</accession>
<name>A0A086JZA2_TOXGO</name>
<evidence type="ECO:0000256" key="3">
    <source>
        <dbReference type="ARBA" id="ARBA00006972"/>
    </source>
</evidence>
<evidence type="ECO:0000256" key="9">
    <source>
        <dbReference type="ARBA" id="ARBA00023176"/>
    </source>
</evidence>
<evidence type="ECO:0000256" key="6">
    <source>
        <dbReference type="ARBA" id="ARBA00022583"/>
    </source>
</evidence>
<dbReference type="AlphaFoldDB" id="A0A086JZA2"/>
<organism evidence="12 13">
    <name type="scientific">Toxoplasma gondii GAB2-2007-GAL-DOM2</name>
    <dbReference type="NCBI Taxonomy" id="1130820"/>
    <lineage>
        <taxon>Eukaryota</taxon>
        <taxon>Sar</taxon>
        <taxon>Alveolata</taxon>
        <taxon>Apicomplexa</taxon>
        <taxon>Conoidasida</taxon>
        <taxon>Coccidia</taxon>
        <taxon>Eucoccidiorida</taxon>
        <taxon>Eimeriorina</taxon>
        <taxon>Sarcocystidae</taxon>
        <taxon>Toxoplasma</taxon>
    </lineage>
</organism>